<reference evidence="3 4" key="1">
    <citation type="submission" date="2018-04" db="EMBL/GenBank/DDBJ databases">
        <title>Genomic Encyclopedia of Archaeal and Bacterial Type Strains, Phase II (KMG-II): from individual species to whole genera.</title>
        <authorList>
            <person name="Goeker M."/>
        </authorList>
    </citation>
    <scope>NUCLEOTIDE SEQUENCE [LARGE SCALE GENOMIC DNA]</scope>
    <source>
        <strain evidence="3 4">DSM 45787</strain>
    </source>
</reference>
<sequence length="397" mass="45751">MEPTAERERLEVIDILRGFAVFGILLVNMADFKSAELYRIRVPGEGWDHPDGWVQHLIRILAQGHFYTLFSFLFGFGMIFMMERARERGKRFVPAYVRRLLTLMLLGLVHAWLIWFGDILFSYAVLGFILLLFHRAGPKTLLAAGLLILLIHTAVNGWLYSGPAPTPEQKEAIAASHRWWEEHSTVVYKSGTFGEVTEQRIHDWTYLNSHWYSLWPPLLAMFLLGAAAAKRRVFHRLDSSGELLRKGWRWSLGVALVLGVLEYVVSPVIHPDPYGFRLLVWIGNNIGDPAACLFYLTSVALLYRKWGNRLRPLAPVGRMALTNYLLQSLFFTTLFYSYGLGWYGEVEAVAGLILTVVFFFLQIFFSRWWMGRFHQGPVEWILRTATYGRPVSFRRGN</sequence>
<keyword evidence="4" id="KW-1185">Reference proteome</keyword>
<dbReference type="InterPro" id="IPR007349">
    <property type="entry name" value="DUF418"/>
</dbReference>
<protein>
    <recommendedName>
        <fullName evidence="2">DUF418 domain-containing protein</fullName>
    </recommendedName>
</protein>
<evidence type="ECO:0000313" key="4">
    <source>
        <dbReference type="Proteomes" id="UP000244240"/>
    </source>
</evidence>
<organism evidence="3 4">
    <name type="scientific">Melghirimyces profundicolus</name>
    <dbReference type="NCBI Taxonomy" id="1242148"/>
    <lineage>
        <taxon>Bacteria</taxon>
        <taxon>Bacillati</taxon>
        <taxon>Bacillota</taxon>
        <taxon>Bacilli</taxon>
        <taxon>Bacillales</taxon>
        <taxon>Thermoactinomycetaceae</taxon>
        <taxon>Melghirimyces</taxon>
    </lineage>
</organism>
<feature type="transmembrane region" description="Helical" evidence="1">
    <location>
        <begin position="115"/>
        <end position="133"/>
    </location>
</feature>
<evidence type="ECO:0000313" key="3">
    <source>
        <dbReference type="EMBL" id="PTX53691.1"/>
    </source>
</evidence>
<dbReference type="AlphaFoldDB" id="A0A2T6BC80"/>
<feature type="transmembrane region" description="Helical" evidence="1">
    <location>
        <begin position="60"/>
        <end position="80"/>
    </location>
</feature>
<keyword evidence="1" id="KW-0812">Transmembrane</keyword>
<dbReference type="RefSeq" id="WP_170109709.1">
    <property type="nucleotide sequence ID" value="NZ_QBKR01000027.1"/>
</dbReference>
<dbReference type="InterPro" id="IPR052529">
    <property type="entry name" value="Bact_Transport_Assoc"/>
</dbReference>
<comment type="caution">
    <text evidence="3">The sequence shown here is derived from an EMBL/GenBank/DDBJ whole genome shotgun (WGS) entry which is preliminary data.</text>
</comment>
<proteinExistence type="predicted"/>
<feature type="transmembrane region" description="Helical" evidence="1">
    <location>
        <begin position="140"/>
        <end position="160"/>
    </location>
</feature>
<evidence type="ECO:0000256" key="1">
    <source>
        <dbReference type="SAM" id="Phobius"/>
    </source>
</evidence>
<feature type="transmembrane region" description="Helical" evidence="1">
    <location>
        <begin position="324"/>
        <end position="342"/>
    </location>
</feature>
<feature type="transmembrane region" description="Helical" evidence="1">
    <location>
        <begin position="281"/>
        <end position="303"/>
    </location>
</feature>
<dbReference type="PANTHER" id="PTHR30590:SF2">
    <property type="entry name" value="INNER MEMBRANE PROTEIN"/>
    <property type="match status" value="1"/>
</dbReference>
<accession>A0A2T6BC80</accession>
<feature type="transmembrane region" description="Helical" evidence="1">
    <location>
        <begin position="348"/>
        <end position="365"/>
    </location>
</feature>
<feature type="domain" description="DUF418" evidence="2">
    <location>
        <begin position="228"/>
        <end position="388"/>
    </location>
</feature>
<gene>
    <name evidence="3" type="ORF">C8P63_12711</name>
</gene>
<feature type="transmembrane region" description="Helical" evidence="1">
    <location>
        <begin position="212"/>
        <end position="229"/>
    </location>
</feature>
<dbReference type="Pfam" id="PF04235">
    <property type="entry name" value="DUF418"/>
    <property type="match status" value="1"/>
</dbReference>
<name>A0A2T6BC80_9BACL</name>
<keyword evidence="1" id="KW-1133">Transmembrane helix</keyword>
<dbReference type="PANTHER" id="PTHR30590">
    <property type="entry name" value="INNER MEMBRANE PROTEIN"/>
    <property type="match status" value="1"/>
</dbReference>
<feature type="transmembrane region" description="Helical" evidence="1">
    <location>
        <begin position="92"/>
        <end position="109"/>
    </location>
</feature>
<keyword evidence="1" id="KW-0472">Membrane</keyword>
<evidence type="ECO:0000259" key="2">
    <source>
        <dbReference type="Pfam" id="PF04235"/>
    </source>
</evidence>
<feature type="transmembrane region" description="Helical" evidence="1">
    <location>
        <begin position="12"/>
        <end position="30"/>
    </location>
</feature>
<dbReference type="EMBL" id="QBKR01000027">
    <property type="protein sequence ID" value="PTX53691.1"/>
    <property type="molecule type" value="Genomic_DNA"/>
</dbReference>
<dbReference type="Proteomes" id="UP000244240">
    <property type="component" value="Unassembled WGS sequence"/>
</dbReference>
<feature type="transmembrane region" description="Helical" evidence="1">
    <location>
        <begin position="250"/>
        <end position="269"/>
    </location>
</feature>